<feature type="transmembrane region" description="Helical" evidence="5">
    <location>
        <begin position="228"/>
        <end position="248"/>
    </location>
</feature>
<dbReference type="EMBL" id="JBHTCS010000024">
    <property type="protein sequence ID" value="MFC7450095.1"/>
    <property type="molecule type" value="Genomic_DNA"/>
</dbReference>
<reference evidence="7" key="1">
    <citation type="journal article" date="2019" name="Int. J. Syst. Evol. Microbiol.">
        <title>The Global Catalogue of Microorganisms (GCM) 10K type strain sequencing project: providing services to taxonomists for standard genome sequencing and annotation.</title>
        <authorList>
            <consortium name="The Broad Institute Genomics Platform"/>
            <consortium name="The Broad Institute Genome Sequencing Center for Infectious Disease"/>
            <person name="Wu L."/>
            <person name="Ma J."/>
        </authorList>
    </citation>
    <scope>NUCLEOTIDE SEQUENCE [LARGE SCALE GENOMIC DNA]</scope>
    <source>
        <strain evidence="7">ICMP 19430</strain>
    </source>
</reference>
<evidence type="ECO:0000313" key="7">
    <source>
        <dbReference type="Proteomes" id="UP001596484"/>
    </source>
</evidence>
<sequence>MHSRPEEMVGAGRALNAVPPGAGAAAMATGIVSVALHSAGIEWFSRIWLVVAVGIWAVLVGIFLARLVGDRARWETEADTPAALTAVAATTVLGTRVALLGWDAIAVFALCLAVLVWVVLMPAVIGHWTGPTVGAHFLLCVATQGLVVLGATLAVELRAPFLTAASGAVFVLGLIAYTAVLARFSFAQFRIGAGDHWVCAGGLAISALAAGKLVAATDAADWNGWPHTVIRVGAAVILALDLAGYLALAICEVRWPRLGFDVRRWSTAFPMGMTAAATITVAGAIGAPWLRSIGLVLIWPAVALCLVLLVASARHLVSAGTADTSAG</sequence>
<feature type="transmembrane region" description="Helical" evidence="5">
    <location>
        <begin position="196"/>
        <end position="216"/>
    </location>
</feature>
<feature type="transmembrane region" description="Helical" evidence="5">
    <location>
        <begin position="268"/>
        <end position="287"/>
    </location>
</feature>
<keyword evidence="4 5" id="KW-0472">Membrane</keyword>
<feature type="transmembrane region" description="Helical" evidence="5">
    <location>
        <begin position="105"/>
        <end position="125"/>
    </location>
</feature>
<keyword evidence="2 5" id="KW-0812">Transmembrane</keyword>
<keyword evidence="7" id="KW-1185">Reference proteome</keyword>
<dbReference type="Pfam" id="PF03595">
    <property type="entry name" value="SLAC1"/>
    <property type="match status" value="1"/>
</dbReference>
<evidence type="ECO:0000256" key="4">
    <source>
        <dbReference type="ARBA" id="ARBA00023136"/>
    </source>
</evidence>
<evidence type="ECO:0000313" key="6">
    <source>
        <dbReference type="EMBL" id="MFC7450095.1"/>
    </source>
</evidence>
<gene>
    <name evidence="6" type="ORF">ACFQS9_19535</name>
</gene>
<dbReference type="InterPro" id="IPR004695">
    <property type="entry name" value="SLAC1/Mae1/Ssu1/TehA"/>
</dbReference>
<feature type="transmembrane region" description="Helical" evidence="5">
    <location>
        <begin position="81"/>
        <end position="99"/>
    </location>
</feature>
<proteinExistence type="predicted"/>
<dbReference type="Gene3D" id="1.50.10.150">
    <property type="entry name" value="Voltage-dependent anion channel"/>
    <property type="match status" value="1"/>
</dbReference>
<protein>
    <submittedName>
        <fullName evidence="6">Tellurite resistance/C4-dicarboxylate transporter family protein</fullName>
    </submittedName>
</protein>
<evidence type="ECO:0000256" key="2">
    <source>
        <dbReference type="ARBA" id="ARBA00022692"/>
    </source>
</evidence>
<evidence type="ECO:0000256" key="1">
    <source>
        <dbReference type="ARBA" id="ARBA00004141"/>
    </source>
</evidence>
<accession>A0ABW2S266</accession>
<name>A0ABW2S266_9NOCA</name>
<feature type="transmembrane region" description="Helical" evidence="5">
    <location>
        <begin position="293"/>
        <end position="311"/>
    </location>
</feature>
<comment type="subcellular location">
    <subcellularLocation>
        <location evidence="1">Membrane</location>
        <topology evidence="1">Multi-pass membrane protein</topology>
    </subcellularLocation>
</comment>
<feature type="transmembrane region" description="Helical" evidence="5">
    <location>
        <begin position="47"/>
        <end position="69"/>
    </location>
</feature>
<feature type="transmembrane region" description="Helical" evidence="5">
    <location>
        <begin position="137"/>
        <end position="155"/>
    </location>
</feature>
<dbReference type="Proteomes" id="UP001596484">
    <property type="component" value="Unassembled WGS sequence"/>
</dbReference>
<dbReference type="InterPro" id="IPR038665">
    <property type="entry name" value="Voltage-dep_anion_channel_sf"/>
</dbReference>
<evidence type="ECO:0000256" key="3">
    <source>
        <dbReference type="ARBA" id="ARBA00022989"/>
    </source>
</evidence>
<dbReference type="CDD" id="cd09319">
    <property type="entry name" value="TDT_like_1"/>
    <property type="match status" value="1"/>
</dbReference>
<organism evidence="6 7">
    <name type="scientific">Rhodococcus daqingensis</name>
    <dbReference type="NCBI Taxonomy" id="2479363"/>
    <lineage>
        <taxon>Bacteria</taxon>
        <taxon>Bacillati</taxon>
        <taxon>Actinomycetota</taxon>
        <taxon>Actinomycetes</taxon>
        <taxon>Mycobacteriales</taxon>
        <taxon>Nocardiaceae</taxon>
        <taxon>Rhodococcus</taxon>
    </lineage>
</organism>
<comment type="caution">
    <text evidence="6">The sequence shown here is derived from an EMBL/GenBank/DDBJ whole genome shotgun (WGS) entry which is preliminary data.</text>
</comment>
<feature type="transmembrane region" description="Helical" evidence="5">
    <location>
        <begin position="161"/>
        <end position="184"/>
    </location>
</feature>
<feature type="transmembrane region" description="Helical" evidence="5">
    <location>
        <begin position="21"/>
        <end position="41"/>
    </location>
</feature>
<evidence type="ECO:0000256" key="5">
    <source>
        <dbReference type="SAM" id="Phobius"/>
    </source>
</evidence>
<keyword evidence="3 5" id="KW-1133">Transmembrane helix</keyword>
<dbReference type="RefSeq" id="WP_378407703.1">
    <property type="nucleotide sequence ID" value="NZ_JBHTCS010000024.1"/>
</dbReference>